<keyword evidence="1" id="KW-0813">Transport</keyword>
<keyword evidence="2" id="KW-0547">Nucleotide-binding</keyword>
<evidence type="ECO:0000256" key="2">
    <source>
        <dbReference type="ARBA" id="ARBA00022741"/>
    </source>
</evidence>
<dbReference type="GO" id="GO:0005886">
    <property type="term" value="C:plasma membrane"/>
    <property type="evidence" value="ECO:0007669"/>
    <property type="project" value="TreeGrafter"/>
</dbReference>
<evidence type="ECO:0000256" key="3">
    <source>
        <dbReference type="ARBA" id="ARBA00022840"/>
    </source>
</evidence>
<dbReference type="SUPFAM" id="SSF52540">
    <property type="entry name" value="P-loop containing nucleoside triphosphate hydrolases"/>
    <property type="match status" value="1"/>
</dbReference>
<reference evidence="5" key="1">
    <citation type="submission" date="2021-01" db="EMBL/GenBank/DDBJ databases">
        <title>Tabrizicola alba sp. nov. a motile alkaliphilic bacterium isolated from a soda lake.</title>
        <authorList>
            <person name="Szuroczki S."/>
            <person name="Abbaszade G."/>
            <person name="Schumann P."/>
            <person name="Toth E."/>
        </authorList>
    </citation>
    <scope>NUCLEOTIDE SEQUENCE</scope>
    <source>
        <strain evidence="5">DMG-N-6</strain>
    </source>
</reference>
<proteinExistence type="predicted"/>
<dbReference type="SMART" id="SM00382">
    <property type="entry name" value="AAA"/>
    <property type="match status" value="1"/>
</dbReference>
<dbReference type="Proteomes" id="UP000648908">
    <property type="component" value="Unassembled WGS sequence"/>
</dbReference>
<dbReference type="InterPro" id="IPR003593">
    <property type="entry name" value="AAA+_ATPase"/>
</dbReference>
<evidence type="ECO:0000256" key="1">
    <source>
        <dbReference type="ARBA" id="ARBA00022448"/>
    </source>
</evidence>
<dbReference type="AlphaFoldDB" id="A0A8K0VBG9"/>
<comment type="caution">
    <text evidence="5">The sequence shown here is derived from an EMBL/GenBank/DDBJ whole genome shotgun (WGS) entry which is preliminary data.</text>
</comment>
<sequence>MRAPAAHGQPAPPVLLTEGLTRRFGGFHAVRNVSFTLNEGEIHGLIGPNGAGKSTLFNLVTRMLPASSGRILYRGQDISRMPPARVARMGLVRSFQISALFGEMTSRQNLHVALMRGSGLGWRAWMPDRSLRRFDPAAQDIAARVGLTDVLDQPAAALSYGRKRALELGMALALDPGVLLLDEPLAGMGHEDIDTVCDLIRDAARGRTVLMVEHNLGVVERLCDRVTVLQRGEVIASGDYTDIAAHPQVRSAYLGAEDD</sequence>
<evidence type="ECO:0000313" key="6">
    <source>
        <dbReference type="Proteomes" id="UP000648908"/>
    </source>
</evidence>
<evidence type="ECO:0000259" key="4">
    <source>
        <dbReference type="PROSITE" id="PS50893"/>
    </source>
</evidence>
<dbReference type="Gene3D" id="3.40.50.300">
    <property type="entry name" value="P-loop containing nucleotide triphosphate hydrolases"/>
    <property type="match status" value="1"/>
</dbReference>
<dbReference type="GO" id="GO:0016887">
    <property type="term" value="F:ATP hydrolysis activity"/>
    <property type="evidence" value="ECO:0007669"/>
    <property type="project" value="InterPro"/>
</dbReference>
<evidence type="ECO:0000313" key="5">
    <source>
        <dbReference type="EMBL" id="MBL4919134.1"/>
    </source>
</evidence>
<accession>A0A8K0VBG9</accession>
<name>A0A8K0VBG9_9RHOB</name>
<dbReference type="EMBL" id="JAESVN010000013">
    <property type="protein sequence ID" value="MBL4919134.1"/>
    <property type="molecule type" value="Genomic_DNA"/>
</dbReference>
<dbReference type="InterPro" id="IPR027417">
    <property type="entry name" value="P-loop_NTPase"/>
</dbReference>
<dbReference type="GO" id="GO:0005524">
    <property type="term" value="F:ATP binding"/>
    <property type="evidence" value="ECO:0007669"/>
    <property type="project" value="UniProtKB-KW"/>
</dbReference>
<dbReference type="PANTHER" id="PTHR45772">
    <property type="entry name" value="CONSERVED COMPONENT OF ABC TRANSPORTER FOR NATURAL AMINO ACIDS-RELATED"/>
    <property type="match status" value="1"/>
</dbReference>
<keyword evidence="6" id="KW-1185">Reference proteome</keyword>
<organism evidence="5 6">
    <name type="scientific">Szabonella alba</name>
    <dbReference type="NCBI Taxonomy" id="2804194"/>
    <lineage>
        <taxon>Bacteria</taxon>
        <taxon>Pseudomonadati</taxon>
        <taxon>Pseudomonadota</taxon>
        <taxon>Alphaproteobacteria</taxon>
        <taxon>Rhodobacterales</taxon>
        <taxon>Paracoccaceae</taxon>
        <taxon>Szabonella</taxon>
    </lineage>
</organism>
<dbReference type="CDD" id="cd03219">
    <property type="entry name" value="ABC_Mj1267_LivG_branched"/>
    <property type="match status" value="1"/>
</dbReference>
<keyword evidence="3 5" id="KW-0067">ATP-binding</keyword>
<dbReference type="PANTHER" id="PTHR45772:SF3">
    <property type="entry name" value="ABC TRANSPORTER ATP-BINDING PROTEIN"/>
    <property type="match status" value="1"/>
</dbReference>
<dbReference type="InterPro" id="IPR032823">
    <property type="entry name" value="BCA_ABC_TP_C"/>
</dbReference>
<dbReference type="InterPro" id="IPR003439">
    <property type="entry name" value="ABC_transporter-like_ATP-bd"/>
</dbReference>
<dbReference type="PROSITE" id="PS50893">
    <property type="entry name" value="ABC_TRANSPORTER_2"/>
    <property type="match status" value="1"/>
</dbReference>
<dbReference type="Pfam" id="PF12399">
    <property type="entry name" value="BCA_ABC_TP_C"/>
    <property type="match status" value="1"/>
</dbReference>
<dbReference type="InterPro" id="IPR051120">
    <property type="entry name" value="ABC_AA/LPS_Transport"/>
</dbReference>
<gene>
    <name evidence="5" type="ORF">JL811_18075</name>
</gene>
<dbReference type="Pfam" id="PF00005">
    <property type="entry name" value="ABC_tran"/>
    <property type="match status" value="1"/>
</dbReference>
<feature type="domain" description="ABC transporter" evidence="4">
    <location>
        <begin position="15"/>
        <end position="256"/>
    </location>
</feature>
<protein>
    <submittedName>
        <fullName evidence="5">ABC transporter ATP-binding protein</fullName>
    </submittedName>
</protein>